<keyword evidence="3" id="KW-1185">Reference proteome</keyword>
<dbReference type="Pfam" id="PF07366">
    <property type="entry name" value="SnoaL"/>
    <property type="match status" value="1"/>
</dbReference>
<dbReference type="OrthoDB" id="7876517at2"/>
<reference evidence="2 3" key="1">
    <citation type="journal article" date="2016" name="Int. J. Syst. Evol. Microbiol.">
        <title>Panacibacter ginsenosidivorans gen. nov., sp. nov., with ginsenoside converting activity isolated from soil of a ginseng field.</title>
        <authorList>
            <person name="Siddiqi M.Z."/>
            <person name="Muhammad Shafi S."/>
            <person name="Choi K.D."/>
            <person name="Im W.T."/>
        </authorList>
    </citation>
    <scope>NUCLEOTIDE SEQUENCE [LARGE SCALE GENOMIC DNA]</scope>
    <source>
        <strain evidence="2 3">Gsoil1550</strain>
    </source>
</reference>
<dbReference type="RefSeq" id="WP_147188893.1">
    <property type="nucleotide sequence ID" value="NZ_CP042435.1"/>
</dbReference>
<feature type="chain" id="PRO_5022731737" evidence="1">
    <location>
        <begin position="27"/>
        <end position="175"/>
    </location>
</feature>
<evidence type="ECO:0000313" key="3">
    <source>
        <dbReference type="Proteomes" id="UP000321533"/>
    </source>
</evidence>
<dbReference type="EMBL" id="CP042435">
    <property type="protein sequence ID" value="QEC67085.1"/>
    <property type="molecule type" value="Genomic_DNA"/>
</dbReference>
<gene>
    <name evidence="2" type="ORF">FRZ67_07205</name>
</gene>
<evidence type="ECO:0000313" key="2">
    <source>
        <dbReference type="EMBL" id="QEC67085.1"/>
    </source>
</evidence>
<sequence length="175" mass="19529">MKLNPYMLSLFISFVALSIFTTSCNAPEQPKETVAADSVAANIKMYTHTWDEIINHGKLDMFNDSNFTTDVVMHANPDIVGIDSARAYYANYLTGFSNITFTIVDVFGQGNKLVKHWNFKGTHTGVFFGIPPTGKQVRIDGVTLVAMRNGKIAEERDFFDNYAFMQQLGLLPASK</sequence>
<dbReference type="AlphaFoldDB" id="A0A5B8V7G1"/>
<dbReference type="SUPFAM" id="SSF54427">
    <property type="entry name" value="NTF2-like"/>
    <property type="match status" value="1"/>
</dbReference>
<proteinExistence type="predicted"/>
<accession>A0A5B8V7G1</accession>
<dbReference type="InterPro" id="IPR032710">
    <property type="entry name" value="NTF2-like_dom_sf"/>
</dbReference>
<name>A0A5B8V7G1_9BACT</name>
<feature type="signal peptide" evidence="1">
    <location>
        <begin position="1"/>
        <end position="26"/>
    </location>
</feature>
<evidence type="ECO:0000256" key="1">
    <source>
        <dbReference type="SAM" id="SignalP"/>
    </source>
</evidence>
<dbReference type="Gene3D" id="3.10.450.50">
    <property type="match status" value="1"/>
</dbReference>
<keyword evidence="1" id="KW-0732">Signal</keyword>
<dbReference type="InterPro" id="IPR009959">
    <property type="entry name" value="Cyclase_SnoaL-like"/>
</dbReference>
<dbReference type="PROSITE" id="PS51257">
    <property type="entry name" value="PROKAR_LIPOPROTEIN"/>
    <property type="match status" value="1"/>
</dbReference>
<dbReference type="GO" id="GO:0030638">
    <property type="term" value="P:polyketide metabolic process"/>
    <property type="evidence" value="ECO:0007669"/>
    <property type="project" value="InterPro"/>
</dbReference>
<dbReference type="Proteomes" id="UP000321533">
    <property type="component" value="Chromosome"/>
</dbReference>
<dbReference type="PANTHER" id="PTHR38436:SF1">
    <property type="entry name" value="ESTER CYCLASE"/>
    <property type="match status" value="1"/>
</dbReference>
<organism evidence="2 3">
    <name type="scientific">Panacibacter ginsenosidivorans</name>
    <dbReference type="NCBI Taxonomy" id="1813871"/>
    <lineage>
        <taxon>Bacteria</taxon>
        <taxon>Pseudomonadati</taxon>
        <taxon>Bacteroidota</taxon>
        <taxon>Chitinophagia</taxon>
        <taxon>Chitinophagales</taxon>
        <taxon>Chitinophagaceae</taxon>
        <taxon>Panacibacter</taxon>
    </lineage>
</organism>
<protein>
    <submittedName>
        <fullName evidence="2">Ester cyclase</fullName>
    </submittedName>
</protein>
<dbReference type="KEGG" id="pgin:FRZ67_07205"/>
<dbReference type="PANTHER" id="PTHR38436">
    <property type="entry name" value="POLYKETIDE CYCLASE SNOAL-LIKE DOMAIN"/>
    <property type="match status" value="1"/>
</dbReference>